<feature type="compositionally biased region" description="Basic residues" evidence="1">
    <location>
        <begin position="157"/>
        <end position="168"/>
    </location>
</feature>
<feature type="non-terminal residue" evidence="2">
    <location>
        <position position="232"/>
    </location>
</feature>
<accession>A0A6J4HPT9</accession>
<feature type="compositionally biased region" description="Basic residues" evidence="1">
    <location>
        <begin position="135"/>
        <end position="149"/>
    </location>
</feature>
<name>A0A6J4HPT9_9ACTN</name>
<dbReference type="EMBL" id="CADCTB010000076">
    <property type="protein sequence ID" value="CAA9229952.1"/>
    <property type="molecule type" value="Genomic_DNA"/>
</dbReference>
<proteinExistence type="predicted"/>
<gene>
    <name evidence="2" type="ORF">AVDCRST_MAG10-1114</name>
</gene>
<feature type="region of interest" description="Disordered" evidence="1">
    <location>
        <begin position="53"/>
        <end position="232"/>
    </location>
</feature>
<feature type="non-terminal residue" evidence="2">
    <location>
        <position position="1"/>
    </location>
</feature>
<evidence type="ECO:0000256" key="1">
    <source>
        <dbReference type="SAM" id="MobiDB-lite"/>
    </source>
</evidence>
<reference evidence="2" key="1">
    <citation type="submission" date="2020-02" db="EMBL/GenBank/DDBJ databases">
        <authorList>
            <person name="Meier V. D."/>
        </authorList>
    </citation>
    <scope>NUCLEOTIDE SEQUENCE</scope>
    <source>
        <strain evidence="2">AVDCRST_MAG10</strain>
    </source>
</reference>
<organism evidence="2">
    <name type="scientific">uncultured Acidimicrobiales bacterium</name>
    <dbReference type="NCBI Taxonomy" id="310071"/>
    <lineage>
        <taxon>Bacteria</taxon>
        <taxon>Bacillati</taxon>
        <taxon>Actinomycetota</taxon>
        <taxon>Acidimicrobiia</taxon>
        <taxon>Acidimicrobiales</taxon>
        <taxon>environmental samples</taxon>
    </lineage>
</organism>
<feature type="compositionally biased region" description="Basic residues" evidence="1">
    <location>
        <begin position="183"/>
        <end position="203"/>
    </location>
</feature>
<feature type="region of interest" description="Disordered" evidence="1">
    <location>
        <begin position="1"/>
        <end position="21"/>
    </location>
</feature>
<feature type="compositionally biased region" description="Basic residues" evidence="1">
    <location>
        <begin position="53"/>
        <end position="72"/>
    </location>
</feature>
<protein>
    <submittedName>
        <fullName evidence="2">Uncharacterized protein</fullName>
    </submittedName>
</protein>
<evidence type="ECO:0000313" key="2">
    <source>
        <dbReference type="EMBL" id="CAA9229952.1"/>
    </source>
</evidence>
<dbReference type="AlphaFoldDB" id="A0A6J4HPT9"/>
<sequence>GGDVRSARTAHGAGGDRLRRSRHVVLLGGARAARRRRRWRRVDARAVVLPPRRRRLRAHRRPRVPAVPRRRQGQPPQRPPALQGRGARQGGRGPGQARPLPRRGAGHGAGGDERAGDDHQQRQRGEHPQAAGQRPARRVRRLRGLRRGRTAVEARFRPLRLRRRRPGRAPRAYGHGQRPSLGHPRRPQGRPRHRVVQPHRRCHAGAVRAGRCHRSQPARGGGTALGPQRRRL</sequence>
<feature type="compositionally biased region" description="Basic and acidic residues" evidence="1">
    <location>
        <begin position="110"/>
        <end position="127"/>
    </location>
</feature>